<accession>A0ACB8Y1Z4</accession>
<gene>
    <name evidence="1" type="ORF">L1987_87002</name>
</gene>
<evidence type="ECO:0000313" key="2">
    <source>
        <dbReference type="Proteomes" id="UP001056120"/>
    </source>
</evidence>
<reference evidence="1 2" key="2">
    <citation type="journal article" date="2022" name="Mol. Ecol. Resour.">
        <title>The genomes of chicory, endive, great burdock and yacon provide insights into Asteraceae paleo-polyploidization history and plant inulin production.</title>
        <authorList>
            <person name="Fan W."/>
            <person name="Wang S."/>
            <person name="Wang H."/>
            <person name="Wang A."/>
            <person name="Jiang F."/>
            <person name="Liu H."/>
            <person name="Zhao H."/>
            <person name="Xu D."/>
            <person name="Zhang Y."/>
        </authorList>
    </citation>
    <scope>NUCLEOTIDE SEQUENCE [LARGE SCALE GENOMIC DNA]</scope>
    <source>
        <strain evidence="2">cv. Yunnan</strain>
        <tissue evidence="1">Leaves</tissue>
    </source>
</reference>
<proteinExistence type="predicted"/>
<sequence length="369" mass="40846">MVVQMLGQKINSICLPVLGGLLRDEDMSTWGDHFKAELMRILFFCVIFYCREFGGRGGTPCTLCTTKKSGGRSLRADELFGVHWVTSEAYNLEVSMLVGGFMRPLPGYAKDGNGTPVTLSTPLRFHECNAIYNMRIMGMDRLDWPCSSMGGGVWFGTISTHITSFIGGRRVFTRLVCGNVLGKSWAKIIEVGLLAEKAVHLGLGMVTCTNAIRHHEGQGNFLYWTQLTRLLAIERAPTGNGSSNLTSEGTRHWDKKAKLYLTWLAKNVAIGRIQQKLYWRYWDLLCMVLNSEDPPDQVTCVGLKCWNWRIDASSPASLIMTYEDKTKEYTNSKGMHTGKRNGDQSHTPNGFGKGSSGFLAVGACPSAGC</sequence>
<dbReference type="EMBL" id="CM042046">
    <property type="protein sequence ID" value="KAI3677376.1"/>
    <property type="molecule type" value="Genomic_DNA"/>
</dbReference>
<organism evidence="1 2">
    <name type="scientific">Smallanthus sonchifolius</name>
    <dbReference type="NCBI Taxonomy" id="185202"/>
    <lineage>
        <taxon>Eukaryota</taxon>
        <taxon>Viridiplantae</taxon>
        <taxon>Streptophyta</taxon>
        <taxon>Embryophyta</taxon>
        <taxon>Tracheophyta</taxon>
        <taxon>Spermatophyta</taxon>
        <taxon>Magnoliopsida</taxon>
        <taxon>eudicotyledons</taxon>
        <taxon>Gunneridae</taxon>
        <taxon>Pentapetalae</taxon>
        <taxon>asterids</taxon>
        <taxon>campanulids</taxon>
        <taxon>Asterales</taxon>
        <taxon>Asteraceae</taxon>
        <taxon>Asteroideae</taxon>
        <taxon>Heliantheae alliance</taxon>
        <taxon>Millerieae</taxon>
        <taxon>Smallanthus</taxon>
    </lineage>
</organism>
<reference evidence="2" key="1">
    <citation type="journal article" date="2022" name="Mol. Ecol. Resour.">
        <title>The genomes of chicory, endive, great burdock and yacon provide insights into Asteraceae palaeo-polyploidization history and plant inulin production.</title>
        <authorList>
            <person name="Fan W."/>
            <person name="Wang S."/>
            <person name="Wang H."/>
            <person name="Wang A."/>
            <person name="Jiang F."/>
            <person name="Liu H."/>
            <person name="Zhao H."/>
            <person name="Xu D."/>
            <person name="Zhang Y."/>
        </authorList>
    </citation>
    <scope>NUCLEOTIDE SEQUENCE [LARGE SCALE GENOMIC DNA]</scope>
    <source>
        <strain evidence="2">cv. Yunnan</strain>
    </source>
</reference>
<evidence type="ECO:0000313" key="1">
    <source>
        <dbReference type="EMBL" id="KAI3677376.1"/>
    </source>
</evidence>
<protein>
    <submittedName>
        <fullName evidence="1">Uncharacterized protein</fullName>
    </submittedName>
</protein>
<name>A0ACB8Y1Z4_9ASTR</name>
<keyword evidence="2" id="KW-1185">Reference proteome</keyword>
<comment type="caution">
    <text evidence="1">The sequence shown here is derived from an EMBL/GenBank/DDBJ whole genome shotgun (WGS) entry which is preliminary data.</text>
</comment>
<dbReference type="Proteomes" id="UP001056120">
    <property type="component" value="Linkage Group LG29"/>
</dbReference>